<evidence type="ECO:0000313" key="1">
    <source>
        <dbReference type="EMBL" id="GGK00166.1"/>
    </source>
</evidence>
<dbReference type="AlphaFoldDB" id="A0A8J3BFI1"/>
<accession>A0A8J3BFI1</accession>
<protein>
    <submittedName>
        <fullName evidence="1">Uncharacterized protein</fullName>
    </submittedName>
</protein>
<gene>
    <name evidence="1" type="ORF">GCM10010123_32590</name>
</gene>
<name>A0A8J3BFI1_9ACTN</name>
<sequence length="130" mass="14003">MYCSPMASRRYDGPPAARRPIVTCPPRARRSNTRRFAQHPPAGIGYPATLPWLLRTASSTVDGTTGDGAVSLFVPPAARNALSGPAFRLVYYGPAAVNLALHGARLLYRTQRHRAAITPADPATRRVAPN</sequence>
<proteinExistence type="predicted"/>
<evidence type="ECO:0000313" key="2">
    <source>
        <dbReference type="Proteomes" id="UP000649739"/>
    </source>
</evidence>
<reference evidence="1" key="2">
    <citation type="submission" date="2020-09" db="EMBL/GenBank/DDBJ databases">
        <authorList>
            <person name="Sun Q."/>
            <person name="Ohkuma M."/>
        </authorList>
    </citation>
    <scope>NUCLEOTIDE SEQUENCE</scope>
    <source>
        <strain evidence="1">JCM 3090</strain>
    </source>
</reference>
<reference evidence="1" key="1">
    <citation type="journal article" date="2014" name="Int. J. Syst. Evol. Microbiol.">
        <title>Complete genome sequence of Corynebacterium casei LMG S-19264T (=DSM 44701T), isolated from a smear-ripened cheese.</title>
        <authorList>
            <consortium name="US DOE Joint Genome Institute (JGI-PGF)"/>
            <person name="Walter F."/>
            <person name="Albersmeier A."/>
            <person name="Kalinowski J."/>
            <person name="Ruckert C."/>
        </authorList>
    </citation>
    <scope>NUCLEOTIDE SEQUENCE</scope>
    <source>
        <strain evidence="1">JCM 3090</strain>
    </source>
</reference>
<keyword evidence="2" id="KW-1185">Reference proteome</keyword>
<dbReference type="EMBL" id="BMQB01000007">
    <property type="protein sequence ID" value="GGK00166.1"/>
    <property type="molecule type" value="Genomic_DNA"/>
</dbReference>
<organism evidence="1 2">
    <name type="scientific">Pilimelia anulata</name>
    <dbReference type="NCBI Taxonomy" id="53371"/>
    <lineage>
        <taxon>Bacteria</taxon>
        <taxon>Bacillati</taxon>
        <taxon>Actinomycetota</taxon>
        <taxon>Actinomycetes</taxon>
        <taxon>Micromonosporales</taxon>
        <taxon>Micromonosporaceae</taxon>
        <taxon>Pilimelia</taxon>
    </lineage>
</organism>
<dbReference type="Proteomes" id="UP000649739">
    <property type="component" value="Unassembled WGS sequence"/>
</dbReference>
<comment type="caution">
    <text evidence="1">The sequence shown here is derived from an EMBL/GenBank/DDBJ whole genome shotgun (WGS) entry which is preliminary data.</text>
</comment>